<organism evidence="2">
    <name type="scientific">marine metagenome</name>
    <dbReference type="NCBI Taxonomy" id="408172"/>
    <lineage>
        <taxon>unclassified sequences</taxon>
        <taxon>metagenomes</taxon>
        <taxon>ecological metagenomes</taxon>
    </lineage>
</organism>
<keyword evidence="1" id="KW-0812">Transmembrane</keyword>
<sequence length="55" mass="5775">VVLDNLIVLSIVFGVLSATIIGIADLVTIGLARKIGLVSTGLWEKLLAVLIVTPY</sequence>
<dbReference type="EMBL" id="UINC01145749">
    <property type="protein sequence ID" value="SVD36067.1"/>
    <property type="molecule type" value="Genomic_DNA"/>
</dbReference>
<keyword evidence="1" id="KW-0472">Membrane</keyword>
<protein>
    <recommendedName>
        <fullName evidence="3">CNNM transmembrane domain-containing protein</fullName>
    </recommendedName>
</protein>
<gene>
    <name evidence="2" type="ORF">METZ01_LOCUS388921</name>
</gene>
<feature type="transmembrane region" description="Helical" evidence="1">
    <location>
        <begin position="6"/>
        <end position="27"/>
    </location>
</feature>
<keyword evidence="1" id="KW-1133">Transmembrane helix</keyword>
<name>A0A382UPN2_9ZZZZ</name>
<proteinExistence type="predicted"/>
<accession>A0A382UPN2</accession>
<evidence type="ECO:0008006" key="3">
    <source>
        <dbReference type="Google" id="ProtNLM"/>
    </source>
</evidence>
<reference evidence="2" key="1">
    <citation type="submission" date="2018-05" db="EMBL/GenBank/DDBJ databases">
        <authorList>
            <person name="Lanie J.A."/>
            <person name="Ng W.-L."/>
            <person name="Kazmierczak K.M."/>
            <person name="Andrzejewski T.M."/>
            <person name="Davidsen T.M."/>
            <person name="Wayne K.J."/>
            <person name="Tettelin H."/>
            <person name="Glass J.I."/>
            <person name="Rusch D."/>
            <person name="Podicherti R."/>
            <person name="Tsui H.-C.T."/>
            <person name="Winkler M.E."/>
        </authorList>
    </citation>
    <scope>NUCLEOTIDE SEQUENCE</scope>
</reference>
<feature type="non-terminal residue" evidence="2">
    <location>
        <position position="55"/>
    </location>
</feature>
<evidence type="ECO:0000313" key="2">
    <source>
        <dbReference type="EMBL" id="SVD36067.1"/>
    </source>
</evidence>
<dbReference type="AlphaFoldDB" id="A0A382UPN2"/>
<evidence type="ECO:0000256" key="1">
    <source>
        <dbReference type="SAM" id="Phobius"/>
    </source>
</evidence>
<feature type="non-terminal residue" evidence="2">
    <location>
        <position position="1"/>
    </location>
</feature>